<dbReference type="EMBL" id="QRBE01000016">
    <property type="protein sequence ID" value="RDS79149.1"/>
    <property type="molecule type" value="Genomic_DNA"/>
</dbReference>
<dbReference type="Proteomes" id="UP000254258">
    <property type="component" value="Unassembled WGS sequence"/>
</dbReference>
<dbReference type="InterPro" id="IPR058099">
    <property type="entry name" value="T3SS_XAC0095_dom"/>
</dbReference>
<evidence type="ECO:0000313" key="2">
    <source>
        <dbReference type="Proteomes" id="UP000254258"/>
    </source>
</evidence>
<dbReference type="NCBIfam" id="NF047335">
    <property type="entry name" value="T3SS_XAC0095"/>
    <property type="match status" value="1"/>
</dbReference>
<evidence type="ECO:0000313" key="1">
    <source>
        <dbReference type="EMBL" id="RDS79149.1"/>
    </source>
</evidence>
<protein>
    <submittedName>
        <fullName evidence="1">Uncharacterized protein</fullName>
    </submittedName>
</protein>
<comment type="caution">
    <text evidence="1">The sequence shown here is derived from an EMBL/GenBank/DDBJ whole genome shotgun (WGS) entry which is preliminary data.</text>
</comment>
<sequence>MNTPRDLFYEGNHLLSHDHYLELCDIRDKLLLMAQLAGSSTSLNDPHAMLYIRRALLGEMLGNLSFQLNLALFALERVDAVEAGASTE</sequence>
<proteinExistence type="predicted"/>
<dbReference type="AlphaFoldDB" id="A0A370WSK5"/>
<keyword evidence="2" id="KW-1185">Reference proteome</keyword>
<gene>
    <name evidence="1" type="ORF">DWU98_19285</name>
</gene>
<accession>A0A370WSK5</accession>
<organism evidence="1 2">
    <name type="scientific">Dyella monticola</name>
    <dbReference type="NCBI Taxonomy" id="1927958"/>
    <lineage>
        <taxon>Bacteria</taxon>
        <taxon>Pseudomonadati</taxon>
        <taxon>Pseudomonadota</taxon>
        <taxon>Gammaproteobacteria</taxon>
        <taxon>Lysobacterales</taxon>
        <taxon>Rhodanobacteraceae</taxon>
        <taxon>Dyella</taxon>
    </lineage>
</organism>
<dbReference type="RefSeq" id="WP_115497224.1">
    <property type="nucleotide sequence ID" value="NZ_QRBE01000016.1"/>
</dbReference>
<reference evidence="1 2" key="1">
    <citation type="submission" date="2018-07" db="EMBL/GenBank/DDBJ databases">
        <title>Dyella monticola sp. nov. and Dyella psychrodurans sp. nov. isolated from monsoon evergreen broad-leaved forest soil of Dinghu Mountain, China.</title>
        <authorList>
            <person name="Gao Z."/>
            <person name="Qiu L."/>
        </authorList>
    </citation>
    <scope>NUCLEOTIDE SEQUENCE [LARGE SCALE GENOMIC DNA]</scope>
    <source>
        <strain evidence="1 2">4G-K06</strain>
    </source>
</reference>
<name>A0A370WSK5_9GAMM</name>